<evidence type="ECO:0000256" key="5">
    <source>
        <dbReference type="ARBA" id="ARBA00022927"/>
    </source>
</evidence>
<name>I2FT42_USTHO</name>
<evidence type="ECO:0000256" key="6">
    <source>
        <dbReference type="ARBA" id="ARBA00023006"/>
    </source>
</evidence>
<dbReference type="PANTHER" id="PTHR14957:SF1">
    <property type="entry name" value="UBIQUITIN-LIKE-CONJUGATING ENZYME ATG10"/>
    <property type="match status" value="1"/>
</dbReference>
<dbReference type="Proteomes" id="UP000006174">
    <property type="component" value="Unassembled WGS sequence"/>
</dbReference>
<evidence type="ECO:0000313" key="9">
    <source>
        <dbReference type="Proteomes" id="UP000006174"/>
    </source>
</evidence>
<evidence type="ECO:0000256" key="2">
    <source>
        <dbReference type="ARBA" id="ARBA00021099"/>
    </source>
</evidence>
<keyword evidence="9" id="KW-1185">Reference proteome</keyword>
<dbReference type="PANTHER" id="PTHR14957">
    <property type="entry name" value="UBIQUITIN-LIKE-CONJUGATING ENZYME ATG10"/>
    <property type="match status" value="1"/>
</dbReference>
<dbReference type="InterPro" id="IPR007135">
    <property type="entry name" value="Atg3/Atg10"/>
</dbReference>
<comment type="similarity">
    <text evidence="1">Belongs to the ATG10 family.</text>
</comment>
<evidence type="ECO:0000256" key="3">
    <source>
        <dbReference type="ARBA" id="ARBA00022679"/>
    </source>
</evidence>
<keyword evidence="5" id="KW-0813">Transport</keyword>
<protein>
    <recommendedName>
        <fullName evidence="2">Ubiquitin-like-conjugating enzyme ATG10</fullName>
    </recommendedName>
    <alternativeName>
        <fullName evidence="7">Autophagy-related protein 10</fullName>
    </alternativeName>
</protein>
<proteinExistence type="inferred from homology"/>
<dbReference type="GO" id="GO:0015031">
    <property type="term" value="P:protein transport"/>
    <property type="evidence" value="ECO:0007669"/>
    <property type="project" value="UniProtKB-KW"/>
</dbReference>
<keyword evidence="3" id="KW-0808">Transferase</keyword>
<sequence length="233" mass="25904">MAADPPPPQQTRARLSFDQFQFLCQSYLDRRDSLRSTPSASEARTLSWLTYAQDWTYLAPIHANSPAFYSTACLHRSFPLLTFPTAARDQEEVLEEPTLDPSEANPDIRELVTITQSITWSSVWQLPILYFYASDSSGQPLGLQQIKEVNIIYTRGTLPSQGGEVVGGGVSVADHPRNGLPVFYLHPCETEGALSILLIQEQGEGGMQQRQEGWRYMAAFISLCASAVEMRAS</sequence>
<gene>
    <name evidence="8" type="ORF">UHOR_07052</name>
</gene>
<dbReference type="EMBL" id="CAGI01000151">
    <property type="protein sequence ID" value="CCF50085.1"/>
    <property type="molecule type" value="Genomic_DNA"/>
</dbReference>
<dbReference type="GO" id="GO:0000045">
    <property type="term" value="P:autophagosome assembly"/>
    <property type="evidence" value="ECO:0007669"/>
    <property type="project" value="TreeGrafter"/>
</dbReference>
<reference evidence="8 9" key="1">
    <citation type="journal article" date="2012" name="Plant Cell">
        <title>Genome comparison of barley and maize smut fungi reveals targeted loss of RNA silencing components and species-specific presence of transposable elements.</title>
        <authorList>
            <person name="Laurie J.D."/>
            <person name="Ali S."/>
            <person name="Linning R."/>
            <person name="Mannhaupt G."/>
            <person name="Wong P."/>
            <person name="Gueldener U."/>
            <person name="Muensterkoetter M."/>
            <person name="Moore R."/>
            <person name="Kahmann R."/>
            <person name="Bakkeren G."/>
            <person name="Schirawski J."/>
        </authorList>
    </citation>
    <scope>NUCLEOTIDE SEQUENCE [LARGE SCALE GENOMIC DNA]</scope>
    <source>
        <strain evidence="9">Uh4875-4</strain>
    </source>
</reference>
<dbReference type="AlphaFoldDB" id="I2FT42"/>
<accession>I2FT42</accession>
<evidence type="ECO:0000256" key="1">
    <source>
        <dbReference type="ARBA" id="ARBA00005696"/>
    </source>
</evidence>
<dbReference type="OrthoDB" id="4089664at2759"/>
<dbReference type="HOGENOM" id="CLU_072332_2_0_1"/>
<dbReference type="GO" id="GO:0061651">
    <property type="term" value="F:Atg12 conjugating enzyme activity"/>
    <property type="evidence" value="ECO:0007669"/>
    <property type="project" value="TreeGrafter"/>
</dbReference>
<dbReference type="eggNOG" id="ENOG502SGF7">
    <property type="taxonomic scope" value="Eukaryota"/>
</dbReference>
<dbReference type="Pfam" id="PF03987">
    <property type="entry name" value="Autophagy_act_C"/>
    <property type="match status" value="1"/>
</dbReference>
<dbReference type="GO" id="GO:0032446">
    <property type="term" value="P:protein modification by small protein conjugation"/>
    <property type="evidence" value="ECO:0007669"/>
    <property type="project" value="TreeGrafter"/>
</dbReference>
<organism evidence="8 9">
    <name type="scientific">Ustilago hordei</name>
    <name type="common">Barley covered smut fungus</name>
    <dbReference type="NCBI Taxonomy" id="120017"/>
    <lineage>
        <taxon>Eukaryota</taxon>
        <taxon>Fungi</taxon>
        <taxon>Dikarya</taxon>
        <taxon>Basidiomycota</taxon>
        <taxon>Ustilaginomycotina</taxon>
        <taxon>Ustilaginomycetes</taxon>
        <taxon>Ustilaginales</taxon>
        <taxon>Ustilaginaceae</taxon>
        <taxon>Ustilago</taxon>
    </lineage>
</organism>
<evidence type="ECO:0000313" key="8">
    <source>
        <dbReference type="EMBL" id="CCF50085.1"/>
    </source>
</evidence>
<dbReference type="STRING" id="1128400.I2FT42"/>
<comment type="caution">
    <text evidence="8">The sequence shown here is derived from an EMBL/GenBank/DDBJ whole genome shotgun (WGS) entry which is preliminary data.</text>
</comment>
<dbReference type="GO" id="GO:0000422">
    <property type="term" value="P:autophagy of mitochondrion"/>
    <property type="evidence" value="ECO:0007669"/>
    <property type="project" value="TreeGrafter"/>
</dbReference>
<evidence type="ECO:0000256" key="7">
    <source>
        <dbReference type="ARBA" id="ARBA00029833"/>
    </source>
</evidence>
<keyword evidence="6" id="KW-0072">Autophagy</keyword>
<keyword evidence="5" id="KW-0653">Protein transport</keyword>
<keyword evidence="4" id="KW-0833">Ubl conjugation pathway</keyword>
<dbReference type="GO" id="GO:0005829">
    <property type="term" value="C:cytosol"/>
    <property type="evidence" value="ECO:0007669"/>
    <property type="project" value="TreeGrafter"/>
</dbReference>
<dbReference type="Gene3D" id="3.30.1460.50">
    <property type="match status" value="1"/>
</dbReference>
<evidence type="ECO:0000256" key="4">
    <source>
        <dbReference type="ARBA" id="ARBA00022786"/>
    </source>
</evidence>